<evidence type="ECO:0000256" key="4">
    <source>
        <dbReference type="ARBA" id="ARBA00022737"/>
    </source>
</evidence>
<name>A0A9P6R350_9FUNG</name>
<dbReference type="InterPro" id="IPR049562">
    <property type="entry name" value="SLC25A33/36-like"/>
</dbReference>
<accession>A0A9P6R350</accession>
<feature type="region of interest" description="Disordered" evidence="11">
    <location>
        <begin position="1"/>
        <end position="70"/>
    </location>
</feature>
<dbReference type="InterPro" id="IPR023395">
    <property type="entry name" value="MCP_dom_sf"/>
</dbReference>
<evidence type="ECO:0000256" key="9">
    <source>
        <dbReference type="PROSITE-ProRule" id="PRU00282"/>
    </source>
</evidence>
<dbReference type="EMBL" id="JAAAIP010000891">
    <property type="protein sequence ID" value="KAG0311696.1"/>
    <property type="molecule type" value="Genomic_DNA"/>
</dbReference>
<dbReference type="PRINTS" id="PR00926">
    <property type="entry name" value="MITOCARRIER"/>
</dbReference>
<feature type="compositionally biased region" description="Low complexity" evidence="11">
    <location>
        <begin position="23"/>
        <end position="37"/>
    </location>
</feature>
<proteinExistence type="inferred from homology"/>
<dbReference type="GO" id="GO:0015218">
    <property type="term" value="F:pyrimidine nucleotide transmembrane transporter activity"/>
    <property type="evidence" value="ECO:0007669"/>
    <property type="project" value="InterPro"/>
</dbReference>
<keyword evidence="5" id="KW-0999">Mitochondrion inner membrane</keyword>
<evidence type="ECO:0000256" key="5">
    <source>
        <dbReference type="ARBA" id="ARBA00022792"/>
    </source>
</evidence>
<keyword evidence="3 9" id="KW-0812">Transmembrane</keyword>
<dbReference type="GO" id="GO:1990519">
    <property type="term" value="P:pyrimidine nucleotide import into mitochondrion"/>
    <property type="evidence" value="ECO:0007669"/>
    <property type="project" value="TreeGrafter"/>
</dbReference>
<evidence type="ECO:0000256" key="7">
    <source>
        <dbReference type="ARBA" id="ARBA00023128"/>
    </source>
</evidence>
<reference evidence="12" key="1">
    <citation type="journal article" date="2020" name="Fungal Divers.">
        <title>Resolving the Mortierellaceae phylogeny through synthesis of multi-gene phylogenetics and phylogenomics.</title>
        <authorList>
            <person name="Vandepol N."/>
            <person name="Liber J."/>
            <person name="Desiro A."/>
            <person name="Na H."/>
            <person name="Kennedy M."/>
            <person name="Barry K."/>
            <person name="Grigoriev I.V."/>
            <person name="Miller A.N."/>
            <person name="O'Donnell K."/>
            <person name="Stajich J.E."/>
            <person name="Bonito G."/>
        </authorList>
    </citation>
    <scope>NUCLEOTIDE SEQUENCE</scope>
    <source>
        <strain evidence="12">REB-010B</strain>
    </source>
</reference>
<keyword evidence="7" id="KW-0496">Mitochondrion</keyword>
<comment type="subcellular location">
    <subcellularLocation>
        <location evidence="1">Mitochondrion inner membrane</location>
        <topology evidence="1">Multi-pass membrane protein</topology>
    </subcellularLocation>
</comment>
<dbReference type="PROSITE" id="PS50920">
    <property type="entry name" value="SOLCAR"/>
    <property type="match status" value="3"/>
</dbReference>
<keyword evidence="8 9" id="KW-0472">Membrane</keyword>
<organism evidence="12 13">
    <name type="scientific">Dissophora globulifera</name>
    <dbReference type="NCBI Taxonomy" id="979702"/>
    <lineage>
        <taxon>Eukaryota</taxon>
        <taxon>Fungi</taxon>
        <taxon>Fungi incertae sedis</taxon>
        <taxon>Mucoromycota</taxon>
        <taxon>Mortierellomycotina</taxon>
        <taxon>Mortierellomycetes</taxon>
        <taxon>Mortierellales</taxon>
        <taxon>Mortierellaceae</taxon>
        <taxon>Dissophora</taxon>
    </lineage>
</organism>
<keyword evidence="13" id="KW-1185">Reference proteome</keyword>
<evidence type="ECO:0000256" key="1">
    <source>
        <dbReference type="ARBA" id="ARBA00004448"/>
    </source>
</evidence>
<dbReference type="InterPro" id="IPR002067">
    <property type="entry name" value="MCP"/>
</dbReference>
<evidence type="ECO:0000256" key="10">
    <source>
        <dbReference type="RuleBase" id="RU000488"/>
    </source>
</evidence>
<feature type="compositionally biased region" description="Low complexity" evidence="11">
    <location>
        <begin position="54"/>
        <end position="66"/>
    </location>
</feature>
<dbReference type="GO" id="GO:0005743">
    <property type="term" value="C:mitochondrial inner membrane"/>
    <property type="evidence" value="ECO:0007669"/>
    <property type="project" value="UniProtKB-SubCell"/>
</dbReference>
<feature type="compositionally biased region" description="Low complexity" evidence="11">
    <location>
        <begin position="1"/>
        <end position="13"/>
    </location>
</feature>
<dbReference type="Gene3D" id="1.50.40.10">
    <property type="entry name" value="Mitochondrial carrier domain"/>
    <property type="match status" value="1"/>
</dbReference>
<evidence type="ECO:0000256" key="2">
    <source>
        <dbReference type="ARBA" id="ARBA00022448"/>
    </source>
</evidence>
<dbReference type="SUPFAM" id="SSF103506">
    <property type="entry name" value="Mitochondrial carrier"/>
    <property type="match status" value="1"/>
</dbReference>
<evidence type="ECO:0008006" key="14">
    <source>
        <dbReference type="Google" id="ProtNLM"/>
    </source>
</evidence>
<keyword evidence="6" id="KW-1133">Transmembrane helix</keyword>
<feature type="repeat" description="Solcar" evidence="9">
    <location>
        <begin position="221"/>
        <end position="307"/>
    </location>
</feature>
<protein>
    <recommendedName>
        <fullName evidence="14">Mitochondrial carrier</fullName>
    </recommendedName>
</protein>
<comment type="caution">
    <text evidence="12">The sequence shown here is derived from an EMBL/GenBank/DDBJ whole genome shotgun (WGS) entry which is preliminary data.</text>
</comment>
<dbReference type="Proteomes" id="UP000738325">
    <property type="component" value="Unassembled WGS sequence"/>
</dbReference>
<evidence type="ECO:0000256" key="8">
    <source>
        <dbReference type="ARBA" id="ARBA00023136"/>
    </source>
</evidence>
<gene>
    <name evidence="12" type="ORF">BGZ99_009982</name>
</gene>
<evidence type="ECO:0000313" key="13">
    <source>
        <dbReference type="Proteomes" id="UP000738325"/>
    </source>
</evidence>
<dbReference type="Pfam" id="PF00153">
    <property type="entry name" value="Mito_carr"/>
    <property type="match status" value="3"/>
</dbReference>
<dbReference type="OrthoDB" id="269120at2759"/>
<keyword evidence="4" id="KW-0677">Repeat</keyword>
<sequence length="428" mass="45494">MSASTAAAATRSSNGLLPAILPSTSATTSTLSQQLQQKTPFGRSNGASEHDGSHSSSQDGSSGRSSFTAARQATTLTSTSVALTGNNSAESSASALQSVQKRFAGLQFSWVHFLAGGTGGMAGALVTSPLDVVKTRLQSSMYQSAKNVSGAPVPRIGIYSVLGHIKDTCLLLGHIYSKEGPRALYKGIGPNLLGVIPARAINFATYGNGKKFYTDLNHGRETPLVHLSAAVTAGIVTATATNPIWLIKTRMQLQVEGVRQYKNSFDCVTQIVGKEGIRGLYRGLSASYLGVAEGTIQWVIYEQLKKSLAERRKANASITAGVGGTSTSFVVGGKDIEEWIDYLGAAGAAKFIASAITYPHEVLRTRMRQMPVGNEPQKYTGLKQTFQLVLREEGVAALYGGLTAHMMRVVPNAAIMFFCYEAIMHRFG</sequence>
<evidence type="ECO:0000313" key="12">
    <source>
        <dbReference type="EMBL" id="KAG0311696.1"/>
    </source>
</evidence>
<evidence type="ECO:0000256" key="11">
    <source>
        <dbReference type="SAM" id="MobiDB-lite"/>
    </source>
</evidence>
<evidence type="ECO:0000256" key="6">
    <source>
        <dbReference type="ARBA" id="ARBA00022989"/>
    </source>
</evidence>
<dbReference type="PANTHER" id="PTHR45829:SF4">
    <property type="entry name" value="MITOCHONDRIAL CARRIER PROTEIN RIM2"/>
    <property type="match status" value="1"/>
</dbReference>
<comment type="similarity">
    <text evidence="10">Belongs to the mitochondrial carrier (TC 2.A.29) family.</text>
</comment>
<evidence type="ECO:0000256" key="3">
    <source>
        <dbReference type="ARBA" id="ARBA00022692"/>
    </source>
</evidence>
<feature type="repeat" description="Solcar" evidence="9">
    <location>
        <begin position="337"/>
        <end position="426"/>
    </location>
</feature>
<keyword evidence="2 10" id="KW-0813">Transport</keyword>
<dbReference type="AlphaFoldDB" id="A0A9P6R350"/>
<dbReference type="PANTHER" id="PTHR45829">
    <property type="entry name" value="MITOCHONDRIAL CARRIER PROTEIN RIM2"/>
    <property type="match status" value="1"/>
</dbReference>
<feature type="repeat" description="Solcar" evidence="9">
    <location>
        <begin position="107"/>
        <end position="212"/>
    </location>
</feature>
<dbReference type="InterPro" id="IPR018108">
    <property type="entry name" value="MCP_transmembrane"/>
</dbReference>